<evidence type="ECO:0000259" key="1">
    <source>
        <dbReference type="Pfam" id="PF12867"/>
    </source>
</evidence>
<reference evidence="2 3" key="1">
    <citation type="submission" date="2024-02" db="EMBL/GenBank/DDBJ databases">
        <title>Deinococcus aluminii NBRC 112889.</title>
        <authorList>
            <person name="Ichikawa N."/>
            <person name="Katano-Makiyama Y."/>
            <person name="Hidaka K."/>
        </authorList>
    </citation>
    <scope>NUCLEOTIDE SEQUENCE [LARGE SCALE GENOMIC DNA]</scope>
    <source>
        <strain evidence="2 3">NBRC 112889</strain>
    </source>
</reference>
<comment type="caution">
    <text evidence="2">The sequence shown here is derived from an EMBL/GenBank/DDBJ whole genome shotgun (WGS) entry which is preliminary data.</text>
</comment>
<accession>A0ABP9XH14</accession>
<feature type="domain" description="DinB-like" evidence="1">
    <location>
        <begin position="12"/>
        <end position="140"/>
    </location>
</feature>
<dbReference type="SUPFAM" id="SSF109854">
    <property type="entry name" value="DinB/YfiT-like putative metalloenzymes"/>
    <property type="match status" value="1"/>
</dbReference>
<dbReference type="EMBL" id="BAABRV010000009">
    <property type="protein sequence ID" value="GAA5534654.1"/>
    <property type="molecule type" value="Genomic_DNA"/>
</dbReference>
<keyword evidence="3" id="KW-1185">Reference proteome</keyword>
<sequence length="146" mass="16099">MPTLSEVVNAALPGLQALTEAQASRKPAPDVWSAKEILGHLIDSGVNNHGRFVRASVQDGLALPGYDQKAWVRMGGWQERPWSEILALWQAYQTHLAQAIARLPPASLAHTLRVGEGEPVTLGFVAEDYVEHQRHHLAQLWERVSG</sequence>
<organism evidence="2 3">
    <name type="scientific">Deinococcus aluminii</name>
    <dbReference type="NCBI Taxonomy" id="1656885"/>
    <lineage>
        <taxon>Bacteria</taxon>
        <taxon>Thermotogati</taxon>
        <taxon>Deinococcota</taxon>
        <taxon>Deinococci</taxon>
        <taxon>Deinococcales</taxon>
        <taxon>Deinococcaceae</taxon>
        <taxon>Deinococcus</taxon>
    </lineage>
</organism>
<dbReference type="Gene3D" id="1.20.120.450">
    <property type="entry name" value="dinb family like domain"/>
    <property type="match status" value="1"/>
</dbReference>
<gene>
    <name evidence="2" type="ORF">Dalu01_03065</name>
</gene>
<protein>
    <recommendedName>
        <fullName evidence="1">DinB-like domain-containing protein</fullName>
    </recommendedName>
</protein>
<evidence type="ECO:0000313" key="3">
    <source>
        <dbReference type="Proteomes" id="UP001404956"/>
    </source>
</evidence>
<dbReference type="Pfam" id="PF12867">
    <property type="entry name" value="DinB_2"/>
    <property type="match status" value="1"/>
</dbReference>
<dbReference type="Proteomes" id="UP001404956">
    <property type="component" value="Unassembled WGS sequence"/>
</dbReference>
<dbReference type="InterPro" id="IPR024775">
    <property type="entry name" value="DinB-like"/>
</dbReference>
<evidence type="ECO:0000313" key="2">
    <source>
        <dbReference type="EMBL" id="GAA5534654.1"/>
    </source>
</evidence>
<dbReference type="InterPro" id="IPR034660">
    <property type="entry name" value="DinB/YfiT-like"/>
</dbReference>
<name>A0ABP9XH14_9DEIO</name>
<dbReference type="RefSeq" id="WP_345456539.1">
    <property type="nucleotide sequence ID" value="NZ_BAABRV010000009.1"/>
</dbReference>
<proteinExistence type="predicted"/>